<dbReference type="InterPro" id="IPR035994">
    <property type="entry name" value="Nucleoside_phosphorylase_sf"/>
</dbReference>
<sequence>MFDTDPAEAHGEAFRWRTRDGLDTAVAVPGLSADAPAVHGRSDGLWLLTTGMGEANAAASVMALAFSGLFDLSRAYVLVAGIAGIHPGVGTVGSVVCTDFAVHGGYAHELDAREIPEGWPHGFVALGAAAPHKPAELRVPGEVFELDERLRQAVAALGARVRLADDPGVAALRARYPGAGGQPPEVLTGSSLTQSVFWSGELLGRRAEQWVRDYTGGLGRYAVTQMEDNATLVALDRAAQAGFLDFSRVAVLRAAANFDRAAPGEPSESAFSEAVGWGLAAENVWRVGSSVAGHILGDWPAWADGVPSR</sequence>
<evidence type="ECO:0000313" key="1">
    <source>
        <dbReference type="EMBL" id="GAA2024720.1"/>
    </source>
</evidence>
<dbReference type="Pfam" id="PF06516">
    <property type="entry name" value="NUP"/>
    <property type="match status" value="1"/>
</dbReference>
<gene>
    <name evidence="1" type="ORF">GCM10009839_23250</name>
</gene>
<dbReference type="PIRSF" id="PIRSF013171">
    <property type="entry name" value="Pur_nuclsid_perm"/>
    <property type="match status" value="1"/>
</dbReference>
<reference evidence="1 2" key="1">
    <citation type="journal article" date="2019" name="Int. J. Syst. Evol. Microbiol.">
        <title>The Global Catalogue of Microorganisms (GCM) 10K type strain sequencing project: providing services to taxonomists for standard genome sequencing and annotation.</title>
        <authorList>
            <consortium name="The Broad Institute Genomics Platform"/>
            <consortium name="The Broad Institute Genome Sequencing Center for Infectious Disease"/>
            <person name="Wu L."/>
            <person name="Ma J."/>
        </authorList>
    </citation>
    <scope>NUCLEOTIDE SEQUENCE [LARGE SCALE GENOMIC DNA]</scope>
    <source>
        <strain evidence="1 2">JCM 16014</strain>
    </source>
</reference>
<dbReference type="PANTHER" id="PTHR38643:SF1">
    <property type="entry name" value="PURINE NUCLEOSIDE PERMEASE C285.05-RELATED"/>
    <property type="match status" value="1"/>
</dbReference>
<dbReference type="EMBL" id="BAAAQN010000010">
    <property type="protein sequence ID" value="GAA2024720.1"/>
    <property type="molecule type" value="Genomic_DNA"/>
</dbReference>
<keyword evidence="2" id="KW-1185">Reference proteome</keyword>
<dbReference type="InterPro" id="IPR009486">
    <property type="entry name" value="Pur_nuclsid_perm"/>
</dbReference>
<protein>
    <submittedName>
        <fullName evidence="1">Purine nucleoside permease</fullName>
    </submittedName>
</protein>
<accession>A0ABN2TYQ1</accession>
<proteinExistence type="predicted"/>
<name>A0ABN2TYQ1_9ACTN</name>
<dbReference type="Gene3D" id="3.40.50.1580">
    <property type="entry name" value="Nucleoside phosphorylase domain"/>
    <property type="match status" value="1"/>
</dbReference>
<dbReference type="PANTHER" id="PTHR38643">
    <property type="entry name" value="PURINE NUCLEOSIDE PERMEASE C285.05-RELATED"/>
    <property type="match status" value="1"/>
</dbReference>
<organism evidence="1 2">
    <name type="scientific">Catenulispora yoronensis</name>
    <dbReference type="NCBI Taxonomy" id="450799"/>
    <lineage>
        <taxon>Bacteria</taxon>
        <taxon>Bacillati</taxon>
        <taxon>Actinomycetota</taxon>
        <taxon>Actinomycetes</taxon>
        <taxon>Catenulisporales</taxon>
        <taxon>Catenulisporaceae</taxon>
        <taxon>Catenulispora</taxon>
    </lineage>
</organism>
<comment type="caution">
    <text evidence="1">The sequence shown here is derived from an EMBL/GenBank/DDBJ whole genome shotgun (WGS) entry which is preliminary data.</text>
</comment>
<evidence type="ECO:0000313" key="2">
    <source>
        <dbReference type="Proteomes" id="UP001500751"/>
    </source>
</evidence>
<dbReference type="Proteomes" id="UP001500751">
    <property type="component" value="Unassembled WGS sequence"/>
</dbReference>